<feature type="domain" description="Tf2-1-like SH3-like" evidence="2">
    <location>
        <begin position="57"/>
        <end position="116"/>
    </location>
</feature>
<dbReference type="AlphaFoldDB" id="A0A6L2M2I0"/>
<dbReference type="Pfam" id="PF24626">
    <property type="entry name" value="SH3_Tf2-1"/>
    <property type="match status" value="1"/>
</dbReference>
<reference evidence="3" key="1">
    <citation type="journal article" date="2019" name="Sci. Rep.">
        <title>Draft genome of Tanacetum cinerariifolium, the natural source of mosquito coil.</title>
        <authorList>
            <person name="Yamashiro T."/>
            <person name="Shiraishi A."/>
            <person name="Satake H."/>
            <person name="Nakayama K."/>
        </authorList>
    </citation>
    <scope>NUCLEOTIDE SEQUENCE</scope>
</reference>
<evidence type="ECO:0000313" key="3">
    <source>
        <dbReference type="EMBL" id="GEU66792.1"/>
    </source>
</evidence>
<comment type="caution">
    <text evidence="3">The sequence shown here is derived from an EMBL/GenBank/DDBJ whole genome shotgun (WGS) entry which is preliminary data.</text>
</comment>
<feature type="compositionally biased region" description="Basic and acidic residues" evidence="1">
    <location>
        <begin position="129"/>
        <end position="140"/>
    </location>
</feature>
<evidence type="ECO:0000259" key="2">
    <source>
        <dbReference type="Pfam" id="PF24626"/>
    </source>
</evidence>
<dbReference type="InterPro" id="IPR056924">
    <property type="entry name" value="SH3_Tf2-1"/>
</dbReference>
<dbReference type="PANTHER" id="PTHR35046">
    <property type="entry name" value="ZINC KNUCKLE (CCHC-TYPE) FAMILY PROTEIN"/>
    <property type="match status" value="1"/>
</dbReference>
<feature type="region of interest" description="Disordered" evidence="1">
    <location>
        <begin position="116"/>
        <end position="157"/>
    </location>
</feature>
<dbReference type="EMBL" id="BKCJ010005446">
    <property type="protein sequence ID" value="GEU66792.1"/>
    <property type="molecule type" value="Genomic_DNA"/>
</dbReference>
<proteinExistence type="predicted"/>
<sequence>MPLAVLDTTSKFSKEASDLAAEIKTIHQKVHDRITKNNELIKYRRDKGRKHILLKPGDLVWLHMRKERFPAKRRSKLSPRSDGQFKILEKVNDNVYKINLPGNVSTSCNVADLQPYFDPEEPLPSLRTKSSDEGEDDKQAPEYPISALDLNPPKISPVDSGQNLQKWVMVQSDFLKT</sequence>
<accession>A0A6L2M2I0</accession>
<organism evidence="3">
    <name type="scientific">Tanacetum cinerariifolium</name>
    <name type="common">Dalmatian daisy</name>
    <name type="synonym">Chrysanthemum cinerariifolium</name>
    <dbReference type="NCBI Taxonomy" id="118510"/>
    <lineage>
        <taxon>Eukaryota</taxon>
        <taxon>Viridiplantae</taxon>
        <taxon>Streptophyta</taxon>
        <taxon>Embryophyta</taxon>
        <taxon>Tracheophyta</taxon>
        <taxon>Spermatophyta</taxon>
        <taxon>Magnoliopsida</taxon>
        <taxon>eudicotyledons</taxon>
        <taxon>Gunneridae</taxon>
        <taxon>Pentapetalae</taxon>
        <taxon>asterids</taxon>
        <taxon>campanulids</taxon>
        <taxon>Asterales</taxon>
        <taxon>Asteraceae</taxon>
        <taxon>Asteroideae</taxon>
        <taxon>Anthemideae</taxon>
        <taxon>Anthemidinae</taxon>
        <taxon>Tanacetum</taxon>
    </lineage>
</organism>
<dbReference type="PANTHER" id="PTHR35046:SF9">
    <property type="entry name" value="RNA-DIRECTED DNA POLYMERASE"/>
    <property type="match status" value="1"/>
</dbReference>
<gene>
    <name evidence="3" type="ORF">Tci_038770</name>
</gene>
<evidence type="ECO:0000256" key="1">
    <source>
        <dbReference type="SAM" id="MobiDB-lite"/>
    </source>
</evidence>
<protein>
    <recommendedName>
        <fullName evidence="2">Tf2-1-like SH3-like domain-containing protein</fullName>
    </recommendedName>
</protein>
<name>A0A6L2M2I0_TANCI</name>